<keyword evidence="1" id="KW-0472">Membrane</keyword>
<gene>
    <name evidence="2" type="ORF">NQT62_14550</name>
</gene>
<keyword evidence="1" id="KW-1133">Transmembrane helix</keyword>
<organism evidence="2 3">
    <name type="scientific">Limnobacter humi</name>
    <dbReference type="NCBI Taxonomy" id="1778671"/>
    <lineage>
        <taxon>Bacteria</taxon>
        <taxon>Pseudomonadati</taxon>
        <taxon>Pseudomonadota</taxon>
        <taxon>Betaproteobacteria</taxon>
        <taxon>Burkholderiales</taxon>
        <taxon>Burkholderiaceae</taxon>
        <taxon>Limnobacter</taxon>
    </lineage>
</organism>
<sequence>MTPEQKQRNRKTGLILLSVALVFFVGIVVRKIMEPSILNLMQ</sequence>
<name>A0ABT1WJJ7_9BURK</name>
<feature type="transmembrane region" description="Helical" evidence="1">
    <location>
        <begin position="12"/>
        <end position="33"/>
    </location>
</feature>
<proteinExistence type="predicted"/>
<comment type="caution">
    <text evidence="2">The sequence shown here is derived from an EMBL/GenBank/DDBJ whole genome shotgun (WGS) entry which is preliminary data.</text>
</comment>
<dbReference type="NCBIfam" id="NF038351">
    <property type="entry name" value="cyt_ox_assem_30"/>
    <property type="match status" value="1"/>
</dbReference>
<dbReference type="Proteomes" id="UP001204142">
    <property type="component" value="Unassembled WGS sequence"/>
</dbReference>
<accession>A0ABT1WJJ7</accession>
<reference evidence="2 3" key="1">
    <citation type="submission" date="2022-07" db="EMBL/GenBank/DDBJ databases">
        <authorList>
            <person name="Xamxidin M."/>
            <person name="Wu M."/>
        </authorList>
    </citation>
    <scope>NUCLEOTIDE SEQUENCE [LARGE SCALE GENOMIC DNA]</scope>
    <source>
        <strain evidence="2 3">NBRC 111650</strain>
    </source>
</reference>
<dbReference type="EMBL" id="JANIGO010000006">
    <property type="protein sequence ID" value="MCQ8897658.1"/>
    <property type="molecule type" value="Genomic_DNA"/>
</dbReference>
<keyword evidence="3" id="KW-1185">Reference proteome</keyword>
<protein>
    <submittedName>
        <fullName evidence="2">Cytochrome oxidase small assembly protein</fullName>
    </submittedName>
</protein>
<evidence type="ECO:0000256" key="1">
    <source>
        <dbReference type="SAM" id="Phobius"/>
    </source>
</evidence>
<keyword evidence="1" id="KW-0812">Transmembrane</keyword>
<evidence type="ECO:0000313" key="3">
    <source>
        <dbReference type="Proteomes" id="UP001204142"/>
    </source>
</evidence>
<dbReference type="InterPro" id="IPR047811">
    <property type="entry name" value="CytC_ox_assmbl_put"/>
</dbReference>
<evidence type="ECO:0000313" key="2">
    <source>
        <dbReference type="EMBL" id="MCQ8897658.1"/>
    </source>
</evidence>
<dbReference type="RefSeq" id="WP_256765463.1">
    <property type="nucleotide sequence ID" value="NZ_JANIGO010000006.1"/>
</dbReference>